<dbReference type="PANTHER" id="PTHR24421:SF10">
    <property type="entry name" value="NITRATE_NITRITE SENSOR PROTEIN NARQ"/>
    <property type="match status" value="1"/>
</dbReference>
<keyword evidence="9" id="KW-0472">Membrane</keyword>
<comment type="catalytic activity">
    <reaction evidence="1">
        <text>ATP + protein L-histidine = ADP + protein N-phospho-L-histidine.</text>
        <dbReference type="EC" id="2.7.13.3"/>
    </reaction>
</comment>
<dbReference type="GO" id="GO:0005524">
    <property type="term" value="F:ATP binding"/>
    <property type="evidence" value="ECO:0007669"/>
    <property type="project" value="UniProtKB-KW"/>
</dbReference>
<keyword evidence="12" id="KW-1185">Reference proteome</keyword>
<accession>A0AAU0URR2</accession>
<dbReference type="GO" id="GO:0000155">
    <property type="term" value="F:phosphorelay sensor kinase activity"/>
    <property type="evidence" value="ECO:0007669"/>
    <property type="project" value="InterPro"/>
</dbReference>
<protein>
    <recommendedName>
        <fullName evidence="2">histidine kinase</fullName>
        <ecNumber evidence="2">2.7.13.3</ecNumber>
    </recommendedName>
</protein>
<gene>
    <name evidence="11" type="ORF">MFMK1_003548</name>
</gene>
<evidence type="ECO:0000256" key="3">
    <source>
        <dbReference type="ARBA" id="ARBA00022553"/>
    </source>
</evidence>
<evidence type="ECO:0000259" key="10">
    <source>
        <dbReference type="PROSITE" id="PS50109"/>
    </source>
</evidence>
<keyword evidence="8" id="KW-0902">Two-component regulatory system</keyword>
<name>A0AAU0URR2_9FIRM</name>
<feature type="transmembrane region" description="Helical" evidence="9">
    <location>
        <begin position="146"/>
        <end position="165"/>
    </location>
</feature>
<dbReference type="KEGG" id="dbc:MFMK1_003548"/>
<keyword evidence="4" id="KW-0808">Transferase</keyword>
<dbReference type="AlphaFoldDB" id="A0AAU0URR2"/>
<feature type="transmembrane region" description="Helical" evidence="9">
    <location>
        <begin position="15"/>
        <end position="34"/>
    </location>
</feature>
<proteinExistence type="predicted"/>
<feature type="transmembrane region" description="Helical" evidence="9">
    <location>
        <begin position="113"/>
        <end position="134"/>
    </location>
</feature>
<feature type="transmembrane region" description="Helical" evidence="9">
    <location>
        <begin position="87"/>
        <end position="106"/>
    </location>
</feature>
<feature type="transmembrane region" description="Helical" evidence="9">
    <location>
        <begin position="185"/>
        <end position="204"/>
    </location>
</feature>
<dbReference type="PROSITE" id="PS50109">
    <property type="entry name" value="HIS_KIN"/>
    <property type="match status" value="1"/>
</dbReference>
<evidence type="ECO:0000256" key="5">
    <source>
        <dbReference type="ARBA" id="ARBA00022741"/>
    </source>
</evidence>
<dbReference type="InterPro" id="IPR003594">
    <property type="entry name" value="HATPase_dom"/>
</dbReference>
<dbReference type="PANTHER" id="PTHR24421">
    <property type="entry name" value="NITRATE/NITRITE SENSOR PROTEIN NARX-RELATED"/>
    <property type="match status" value="1"/>
</dbReference>
<dbReference type="CDD" id="cd16917">
    <property type="entry name" value="HATPase_UhpB-NarQ-NarX-like"/>
    <property type="match status" value="1"/>
</dbReference>
<evidence type="ECO:0000256" key="4">
    <source>
        <dbReference type="ARBA" id="ARBA00022679"/>
    </source>
</evidence>
<evidence type="ECO:0000313" key="12">
    <source>
        <dbReference type="Proteomes" id="UP001329915"/>
    </source>
</evidence>
<keyword evidence="7" id="KW-0067">ATP-binding</keyword>
<dbReference type="SMART" id="SM00387">
    <property type="entry name" value="HATPase_c"/>
    <property type="match status" value="1"/>
</dbReference>
<dbReference type="GO" id="GO:0016020">
    <property type="term" value="C:membrane"/>
    <property type="evidence" value="ECO:0007669"/>
    <property type="project" value="InterPro"/>
</dbReference>
<dbReference type="RefSeq" id="WP_366923057.1">
    <property type="nucleotide sequence ID" value="NZ_CP121694.1"/>
</dbReference>
<dbReference type="Pfam" id="PF07730">
    <property type="entry name" value="HisKA_3"/>
    <property type="match status" value="1"/>
</dbReference>
<dbReference type="InterPro" id="IPR011712">
    <property type="entry name" value="Sig_transdc_His_kin_sub3_dim/P"/>
</dbReference>
<keyword evidence="3" id="KW-0597">Phosphoprotein</keyword>
<dbReference type="Pfam" id="PF02518">
    <property type="entry name" value="HATPase_c"/>
    <property type="match status" value="1"/>
</dbReference>
<dbReference type="Proteomes" id="UP001329915">
    <property type="component" value="Chromosome"/>
</dbReference>
<dbReference type="Gene3D" id="1.20.5.1930">
    <property type="match status" value="1"/>
</dbReference>
<reference evidence="11 12" key="1">
    <citation type="submission" date="2023-04" db="EMBL/GenBank/DDBJ databases">
        <authorList>
            <person name="Hsu D."/>
        </authorList>
    </citation>
    <scope>NUCLEOTIDE SEQUENCE [LARGE SCALE GENOMIC DNA]</scope>
    <source>
        <strain evidence="11 12">MK1</strain>
    </source>
</reference>
<dbReference type="InterPro" id="IPR050482">
    <property type="entry name" value="Sensor_HK_TwoCompSys"/>
</dbReference>
<sequence length="478" mass="54806">MWFNLVDIYEQHSELIFFVYGLVYVLTGFAILVKNVEASQFKLAKYIRLFALFGILHGLADWAPAFLPLNERSLTPQVYDFLRVSAYLLLSISYVFLFVFGLKVILPEKDKRALTPFAVFFIWLLLISALKARIPDFSAWLALSNTMARYFLGFPAAITASYAFFKQTKVFRLLDMPRLIDHMWWGAFFIAVYGFFTGLVGSRLEFFPANLLNYESFIAVTGVPVQILRFAAGVGIGINIVKSLELFDVEQKKRVEEAERKHAILQERGRISREMHDGTIQSLYGIGLTLEQSRRLMKDVPNHPAAELLAFSITKLDETIKDVRSYIMDLQQLQFQDMKLHQSILELLNEFTVTSEINPIFNYKENGTQSLTPDQRAHIYHILKEALNNIRRHAQAKIVELNVFLQKEFIEITVCDDGRGFDQAKIISRLEDSSGDHRGLKNMKERMNAMGGEMAIVSGYEHGTRIELLIPYRGEING</sequence>
<evidence type="ECO:0000256" key="9">
    <source>
        <dbReference type="SAM" id="Phobius"/>
    </source>
</evidence>
<feature type="domain" description="Histidine kinase" evidence="10">
    <location>
        <begin position="315"/>
        <end position="474"/>
    </location>
</feature>
<organism evidence="11 12">
    <name type="scientific">Metallumcola ferriviriculae</name>
    <dbReference type="NCBI Taxonomy" id="3039180"/>
    <lineage>
        <taxon>Bacteria</taxon>
        <taxon>Bacillati</taxon>
        <taxon>Bacillota</taxon>
        <taxon>Clostridia</taxon>
        <taxon>Neomoorellales</taxon>
        <taxon>Desulfitibacteraceae</taxon>
        <taxon>Metallumcola</taxon>
    </lineage>
</organism>
<evidence type="ECO:0000256" key="6">
    <source>
        <dbReference type="ARBA" id="ARBA00022777"/>
    </source>
</evidence>
<keyword evidence="9" id="KW-0812">Transmembrane</keyword>
<evidence type="ECO:0000256" key="2">
    <source>
        <dbReference type="ARBA" id="ARBA00012438"/>
    </source>
</evidence>
<dbReference type="Gene3D" id="3.30.565.10">
    <property type="entry name" value="Histidine kinase-like ATPase, C-terminal domain"/>
    <property type="match status" value="1"/>
</dbReference>
<evidence type="ECO:0000256" key="8">
    <source>
        <dbReference type="ARBA" id="ARBA00023012"/>
    </source>
</evidence>
<dbReference type="EMBL" id="CP121694">
    <property type="protein sequence ID" value="WRO23681.1"/>
    <property type="molecule type" value="Genomic_DNA"/>
</dbReference>
<keyword evidence="5" id="KW-0547">Nucleotide-binding</keyword>
<dbReference type="GO" id="GO:0046983">
    <property type="term" value="F:protein dimerization activity"/>
    <property type="evidence" value="ECO:0007669"/>
    <property type="project" value="InterPro"/>
</dbReference>
<evidence type="ECO:0000256" key="7">
    <source>
        <dbReference type="ARBA" id="ARBA00022840"/>
    </source>
</evidence>
<dbReference type="EC" id="2.7.13.3" evidence="2"/>
<feature type="transmembrane region" description="Helical" evidence="9">
    <location>
        <begin position="46"/>
        <end position="67"/>
    </location>
</feature>
<dbReference type="SUPFAM" id="SSF55874">
    <property type="entry name" value="ATPase domain of HSP90 chaperone/DNA topoisomerase II/histidine kinase"/>
    <property type="match status" value="1"/>
</dbReference>
<dbReference type="InterPro" id="IPR005467">
    <property type="entry name" value="His_kinase_dom"/>
</dbReference>
<evidence type="ECO:0000313" key="11">
    <source>
        <dbReference type="EMBL" id="WRO23681.1"/>
    </source>
</evidence>
<keyword evidence="6 11" id="KW-0418">Kinase</keyword>
<keyword evidence="9" id="KW-1133">Transmembrane helix</keyword>
<evidence type="ECO:0000256" key="1">
    <source>
        <dbReference type="ARBA" id="ARBA00000085"/>
    </source>
</evidence>
<dbReference type="InterPro" id="IPR036890">
    <property type="entry name" value="HATPase_C_sf"/>
</dbReference>